<feature type="signal peptide" evidence="7">
    <location>
        <begin position="1"/>
        <end position="26"/>
    </location>
</feature>
<dbReference type="GO" id="GO:0006071">
    <property type="term" value="P:glycerol metabolic process"/>
    <property type="evidence" value="ECO:0007669"/>
    <property type="project" value="UniProtKB-KW"/>
</dbReference>
<sequence>MLIQKGFFLLPLSLLAATLVPEPAVAADNCATPPLVIAHRGASGHLPEHTLEAYQLAMRMGADFIEPDLVPTKDGVLISRHENDLTHTTNVADLAQFADRKTTKRIDGIPITGWFSEDFTLSEIKQLKAREPLPALRPQGAEHNDQYSIATLAEIVALVNQFEANTGRKVGLYIETKHPTYFRYEGQTLEGKSIKLDISKTLVHELKQLRFTDPNRLFIQSFELQNLLELKQQWMPKLKLQLPLIQLIGDTDKAYLPPKDSFSVPYDVFYHQQQGADLTAIYPQATGFLWSATKPLDYSALLTDQGLRFVHSYAAGIGPWRSSLYQKYSLNLKPFVQAAQQQGLKVHPYTFRAEANYLMAKDAKTTFSFDEELQALFKQGIDGVFSDQPDLALKNRTLFQQSCGK</sequence>
<dbReference type="InterPro" id="IPR030395">
    <property type="entry name" value="GP_PDE_dom"/>
</dbReference>
<gene>
    <name evidence="9" type="ORF">EIK76_13995</name>
</gene>
<keyword evidence="10" id="KW-1185">Reference proteome</keyword>
<dbReference type="AlphaFoldDB" id="A0A3P3QGD7"/>
<dbReference type="EMBL" id="RRCF01000004">
    <property type="protein sequence ID" value="RRJ19559.1"/>
    <property type="molecule type" value="Genomic_DNA"/>
</dbReference>
<dbReference type="PANTHER" id="PTHR43620:SF7">
    <property type="entry name" value="GLYCEROPHOSPHODIESTER PHOSPHODIESTERASE GDPD5-RELATED"/>
    <property type="match status" value="1"/>
</dbReference>
<keyword evidence="5" id="KW-0378">Hydrolase</keyword>
<dbReference type="Gene3D" id="3.20.20.190">
    <property type="entry name" value="Phosphatidylinositol (PI) phosphodiesterase"/>
    <property type="match status" value="1"/>
</dbReference>
<dbReference type="GO" id="GO:0008889">
    <property type="term" value="F:glycerophosphodiester phosphodiesterase activity"/>
    <property type="evidence" value="ECO:0007669"/>
    <property type="project" value="UniProtKB-EC"/>
</dbReference>
<dbReference type="GO" id="GO:0042597">
    <property type="term" value="C:periplasmic space"/>
    <property type="evidence" value="ECO:0007669"/>
    <property type="project" value="TreeGrafter"/>
</dbReference>
<evidence type="ECO:0000256" key="5">
    <source>
        <dbReference type="ARBA" id="ARBA00022801"/>
    </source>
</evidence>
<accession>A0A3P3QGD7</accession>
<evidence type="ECO:0000256" key="7">
    <source>
        <dbReference type="SAM" id="SignalP"/>
    </source>
</evidence>
<evidence type="ECO:0000256" key="3">
    <source>
        <dbReference type="ARBA" id="ARBA00022729"/>
    </source>
</evidence>
<evidence type="ECO:0000256" key="1">
    <source>
        <dbReference type="ARBA" id="ARBA00007277"/>
    </source>
</evidence>
<name>A0A3P3QGD7_9GAMM</name>
<reference evidence="9 10" key="1">
    <citation type="submission" date="2018-11" db="EMBL/GenBank/DDBJ databases">
        <title>Draft genome analysis of Rheinheimera mesophila isolated from an industrial waste site.</title>
        <authorList>
            <person name="Yu Q."/>
            <person name="Qi Y."/>
            <person name="Zhang H."/>
            <person name="Lu Y."/>
            <person name="Pu J."/>
        </authorList>
    </citation>
    <scope>NUCLEOTIDE SEQUENCE [LARGE SCALE GENOMIC DNA]</scope>
    <source>
        <strain evidence="9 10">IITR13</strain>
    </source>
</reference>
<feature type="domain" description="GP-PDE" evidence="8">
    <location>
        <begin position="34"/>
        <end position="396"/>
    </location>
</feature>
<evidence type="ECO:0000313" key="9">
    <source>
        <dbReference type="EMBL" id="RRJ19559.1"/>
    </source>
</evidence>
<dbReference type="EC" id="3.1.4.46" evidence="2"/>
<dbReference type="PROSITE" id="PS51704">
    <property type="entry name" value="GP_PDE"/>
    <property type="match status" value="1"/>
</dbReference>
<keyword evidence="3 7" id="KW-0732">Signal</keyword>
<comment type="catalytic activity">
    <reaction evidence="6">
        <text>a sn-glycero-3-phosphodiester + H2O = an alcohol + sn-glycerol 3-phosphate + H(+)</text>
        <dbReference type="Rhea" id="RHEA:12969"/>
        <dbReference type="ChEBI" id="CHEBI:15377"/>
        <dbReference type="ChEBI" id="CHEBI:15378"/>
        <dbReference type="ChEBI" id="CHEBI:30879"/>
        <dbReference type="ChEBI" id="CHEBI:57597"/>
        <dbReference type="ChEBI" id="CHEBI:83408"/>
        <dbReference type="EC" id="3.1.4.46"/>
    </reaction>
</comment>
<protein>
    <recommendedName>
        <fullName evidence="2">glycerophosphodiester phosphodiesterase</fullName>
        <ecNumber evidence="2">3.1.4.46</ecNumber>
    </recommendedName>
</protein>
<dbReference type="GO" id="GO:0006629">
    <property type="term" value="P:lipid metabolic process"/>
    <property type="evidence" value="ECO:0007669"/>
    <property type="project" value="InterPro"/>
</dbReference>
<dbReference type="OrthoDB" id="9795622at2"/>
<evidence type="ECO:0000256" key="2">
    <source>
        <dbReference type="ARBA" id="ARBA00012247"/>
    </source>
</evidence>
<comment type="similarity">
    <text evidence="1">Belongs to the glycerophosphoryl diester phosphodiesterase family.</text>
</comment>
<dbReference type="Pfam" id="PF03009">
    <property type="entry name" value="GDPD"/>
    <property type="match status" value="1"/>
</dbReference>
<evidence type="ECO:0000313" key="10">
    <source>
        <dbReference type="Proteomes" id="UP000276260"/>
    </source>
</evidence>
<dbReference type="RefSeq" id="WP_052749214.1">
    <property type="nucleotide sequence ID" value="NZ_LAVS01000002.1"/>
</dbReference>
<keyword evidence="4" id="KW-0319">Glycerol metabolism</keyword>
<dbReference type="InterPro" id="IPR017946">
    <property type="entry name" value="PLC-like_Pdiesterase_TIM-brl"/>
</dbReference>
<organism evidence="9 10">
    <name type="scientific">Rheinheimera mesophila</name>
    <dbReference type="NCBI Taxonomy" id="1547515"/>
    <lineage>
        <taxon>Bacteria</taxon>
        <taxon>Pseudomonadati</taxon>
        <taxon>Pseudomonadota</taxon>
        <taxon>Gammaproteobacteria</taxon>
        <taxon>Chromatiales</taxon>
        <taxon>Chromatiaceae</taxon>
        <taxon>Rheinheimera</taxon>
    </lineage>
</organism>
<comment type="caution">
    <text evidence="9">The sequence shown here is derived from an EMBL/GenBank/DDBJ whole genome shotgun (WGS) entry which is preliminary data.</text>
</comment>
<evidence type="ECO:0000256" key="4">
    <source>
        <dbReference type="ARBA" id="ARBA00022798"/>
    </source>
</evidence>
<evidence type="ECO:0000256" key="6">
    <source>
        <dbReference type="ARBA" id="ARBA00047512"/>
    </source>
</evidence>
<feature type="chain" id="PRO_5018185200" description="glycerophosphodiester phosphodiesterase" evidence="7">
    <location>
        <begin position="27"/>
        <end position="405"/>
    </location>
</feature>
<dbReference type="SUPFAM" id="SSF51695">
    <property type="entry name" value="PLC-like phosphodiesterases"/>
    <property type="match status" value="1"/>
</dbReference>
<proteinExistence type="inferred from homology"/>
<dbReference type="Proteomes" id="UP000276260">
    <property type="component" value="Unassembled WGS sequence"/>
</dbReference>
<dbReference type="PANTHER" id="PTHR43620">
    <property type="entry name" value="GLYCEROPHOSPHORYL DIESTER PHOSPHODIESTERASE"/>
    <property type="match status" value="1"/>
</dbReference>
<evidence type="ECO:0000259" key="8">
    <source>
        <dbReference type="PROSITE" id="PS51704"/>
    </source>
</evidence>